<dbReference type="InterPro" id="IPR004298">
    <property type="entry name" value="Nicotian_synth"/>
</dbReference>
<keyword evidence="3" id="KW-0489">Methyltransferase</keyword>
<accession>A0A385TWH1</accession>
<gene>
    <name evidence="3" type="ORF">D5F53_15605</name>
</gene>
<protein>
    <submittedName>
        <fullName evidence="3">SAM-dependent methyltransferase</fullName>
    </submittedName>
</protein>
<dbReference type="PANTHER" id="PTHR32266:SF12">
    <property type="entry name" value="NICOTIANAMINE SYNTHASE 3"/>
    <property type="match status" value="1"/>
</dbReference>
<dbReference type="GO" id="GO:0030410">
    <property type="term" value="F:nicotianamine synthase activity"/>
    <property type="evidence" value="ECO:0007669"/>
    <property type="project" value="InterPro"/>
</dbReference>
<dbReference type="SUPFAM" id="SSF53335">
    <property type="entry name" value="S-adenosyl-L-methionine-dependent methyltransferases"/>
    <property type="match status" value="1"/>
</dbReference>
<dbReference type="GO" id="GO:0032259">
    <property type="term" value="P:methylation"/>
    <property type="evidence" value="ECO:0007669"/>
    <property type="project" value="UniProtKB-KW"/>
</dbReference>
<evidence type="ECO:0000313" key="4">
    <source>
        <dbReference type="Proteomes" id="UP000266552"/>
    </source>
</evidence>
<keyword evidence="4" id="KW-1185">Reference proteome</keyword>
<sequence>MFDQSLADYLTKFKYFADRFDYTSRHRTELERLVDDYSAFITDESNSHIWDELERQGTVGLNGLVEQLRAYSARCVATLEKYRALKLIKGDTEITDYFRNVEECIEKEFGSFQVTSKSIVLLVGSGAFPMTALLIAKRTGAEVIGIDIDDEAIRLGIRVIETLGPELKIRLENTPVEYLDYIKEVTHIIFSSTVADKYDMLEQLHPLTNEEVVVAMRHGNRLKSLFNYPMKETDEDKWIIVDTGLRQNDIFDIALYKKGIIAHGKSK</sequence>
<reference evidence="3 4" key="1">
    <citation type="submission" date="2018-09" db="EMBL/GenBank/DDBJ databases">
        <title>Genome Sequence of Paenibacillus lautus Strain E7593-69, Azo Dye-Degrading Bacteria, Isolated from Commercial Tattoo Inks.</title>
        <authorList>
            <person name="Nho S.W."/>
            <person name="Kim S.-J."/>
            <person name="Kweon O."/>
            <person name="Cerniglia C.E."/>
        </authorList>
    </citation>
    <scope>NUCLEOTIDE SEQUENCE [LARGE SCALE GENOMIC DNA]</scope>
    <source>
        <strain evidence="3 4">E7593-69</strain>
    </source>
</reference>
<evidence type="ECO:0000256" key="1">
    <source>
        <dbReference type="ARBA" id="ARBA00022679"/>
    </source>
</evidence>
<organism evidence="3 4">
    <name type="scientific">Paenibacillus lautus</name>
    <name type="common">Bacillus lautus</name>
    <dbReference type="NCBI Taxonomy" id="1401"/>
    <lineage>
        <taxon>Bacteria</taxon>
        <taxon>Bacillati</taxon>
        <taxon>Bacillota</taxon>
        <taxon>Bacilli</taxon>
        <taxon>Bacillales</taxon>
        <taxon>Paenibacillaceae</taxon>
        <taxon>Paenibacillus</taxon>
    </lineage>
</organism>
<evidence type="ECO:0000313" key="3">
    <source>
        <dbReference type="EMBL" id="AYB47843.1"/>
    </source>
</evidence>
<proteinExistence type="predicted"/>
<dbReference type="AlphaFoldDB" id="A0A385TWH1"/>
<keyword evidence="1 3" id="KW-0808">Transferase</keyword>
<dbReference type="CDD" id="cd02440">
    <property type="entry name" value="AdoMet_MTases"/>
    <property type="match status" value="1"/>
</dbReference>
<dbReference type="EMBL" id="CP032412">
    <property type="protein sequence ID" value="AYB47843.1"/>
    <property type="molecule type" value="Genomic_DNA"/>
</dbReference>
<dbReference type="GO" id="GO:0030418">
    <property type="term" value="P:nicotianamine biosynthetic process"/>
    <property type="evidence" value="ECO:0007669"/>
    <property type="project" value="InterPro"/>
</dbReference>
<dbReference type="Gene3D" id="3.40.50.150">
    <property type="entry name" value="Vaccinia Virus protein VP39"/>
    <property type="match status" value="1"/>
</dbReference>
<dbReference type="InterPro" id="IPR029063">
    <property type="entry name" value="SAM-dependent_MTases_sf"/>
</dbReference>
<dbReference type="Proteomes" id="UP000266552">
    <property type="component" value="Chromosome"/>
</dbReference>
<keyword evidence="2" id="KW-0949">S-adenosyl-L-methionine</keyword>
<dbReference type="PANTHER" id="PTHR32266">
    <property type="entry name" value="NICOTIANAMINE SYNTHASE 3"/>
    <property type="match status" value="1"/>
</dbReference>
<dbReference type="GO" id="GO:0008168">
    <property type="term" value="F:methyltransferase activity"/>
    <property type="evidence" value="ECO:0007669"/>
    <property type="project" value="UniProtKB-KW"/>
</dbReference>
<dbReference type="KEGG" id="plw:D5F53_15605"/>
<evidence type="ECO:0000256" key="2">
    <source>
        <dbReference type="ARBA" id="ARBA00022691"/>
    </source>
</evidence>
<name>A0A385TWH1_PAELA</name>